<feature type="compositionally biased region" description="Basic and acidic residues" evidence="6">
    <location>
        <begin position="1110"/>
        <end position="1120"/>
    </location>
</feature>
<feature type="region of interest" description="Disordered" evidence="6">
    <location>
        <begin position="1030"/>
        <end position="1120"/>
    </location>
</feature>
<dbReference type="SUPFAM" id="SSF57903">
    <property type="entry name" value="FYVE/PHD zinc finger"/>
    <property type="match status" value="1"/>
</dbReference>
<organism evidence="8 9">
    <name type="scientific">Dendrobium chrysotoxum</name>
    <name type="common">Orchid</name>
    <dbReference type="NCBI Taxonomy" id="161865"/>
    <lineage>
        <taxon>Eukaryota</taxon>
        <taxon>Viridiplantae</taxon>
        <taxon>Streptophyta</taxon>
        <taxon>Embryophyta</taxon>
        <taxon>Tracheophyta</taxon>
        <taxon>Spermatophyta</taxon>
        <taxon>Magnoliopsida</taxon>
        <taxon>Liliopsida</taxon>
        <taxon>Asparagales</taxon>
        <taxon>Orchidaceae</taxon>
        <taxon>Epidendroideae</taxon>
        <taxon>Malaxideae</taxon>
        <taxon>Dendrobiinae</taxon>
        <taxon>Dendrobium</taxon>
    </lineage>
</organism>
<feature type="compositionally biased region" description="Polar residues" evidence="6">
    <location>
        <begin position="843"/>
        <end position="854"/>
    </location>
</feature>
<dbReference type="GO" id="GO:0008270">
    <property type="term" value="F:zinc ion binding"/>
    <property type="evidence" value="ECO:0007669"/>
    <property type="project" value="UniProtKB-KW"/>
</dbReference>
<dbReference type="GO" id="GO:0005634">
    <property type="term" value="C:nucleus"/>
    <property type="evidence" value="ECO:0007669"/>
    <property type="project" value="UniProtKB-SubCell"/>
</dbReference>
<comment type="caution">
    <text evidence="8">The sequence shown here is derived from an EMBL/GenBank/DDBJ whole genome shotgun (WGS) entry which is preliminary data.</text>
</comment>
<evidence type="ECO:0000256" key="2">
    <source>
        <dbReference type="ARBA" id="ARBA00022723"/>
    </source>
</evidence>
<dbReference type="AlphaFoldDB" id="A0AAV7G0P3"/>
<feature type="domain" description="DUF7648" evidence="7">
    <location>
        <begin position="971"/>
        <end position="1029"/>
    </location>
</feature>
<dbReference type="InterPro" id="IPR056065">
    <property type="entry name" value="DUF7648"/>
</dbReference>
<sequence length="1268" mass="139462">MKGRSHRPPPSAPLEDWGDGQWTVDCSCGVNFDDGEEMVSCDECGIWVHTRCSHYVRGEASFACHNCKAATKRSRTMVTSAANNFAHDTEETEVAQLLVELPTKADRPPPIHPGGAPCRPPFRLWAHVPMEERVHVQGVPGGDSSLFRGLSSKIFSPELWKCTGYVPKKFNLKYKEFPCWEEEERDKASLGADALFSLSKESVQVTPVKSSEKMLSPDGSRKEGEKILLGARSFGCAKKERNKLRVLGSSKFRKEESGEEKEFIGRRKSRADFDRLLTDIKEKAGSVPLFDSRKEDLCEDGDGGLHIAESDVPDTKSAYKREDMLLKPNYKNLDEGIDNVSKSKHMLVFKTSRSRFPDEAPRSKLLLETPVKLEKADRPDGRVSCKLNTVAACHVEGNNIAKGFIKQEEVIKSASSFKEPKDDSYIRTVLNEGSIAAVMDLDKDKMNAGIDSYAGQPDVTDRTFVPSSASCSLSAKKVEINLKLEAIDAQALESSDFLPRLFPDGKQCIMDDFPQNQLKLNDCSSIIPDESKAMMSPQYEEQKPQVLQKDSDHQECLNTSGNEPVLNEVITDSVGSLKRWKCPVESNPVPKTYCTASMKLNGAEPSHSVPLVQKTIGTGKDLPNSTALVGSKSKGCSNQNSTANAVSSSLSGKAIHAFKQQRVKVTNCSAGARDTPMNSASTENNEQEVLPQSALGHPTGAEFMGSKSLQAVKTSHFSASKNCSLDSKEQPSGPSCQASAEIPTASSAAAEATTSVIQSPSNQLKSTALGSSQKNDKAIQPSTQSASKFLSHSLVMQASTSTNAATTLSDEELALLLHQELNSSPRVPRVPRIRQTTNAQFATPSTTSVLSKRSYSGGKDQVSFFRRKHKEASKESSRHSRDAISEGRKVGIHSPEPKQDEPAVFSDGFSKRGKGSKPYDTMESSKTNVSGSSIEGANSFAAPSEENGTRTSLQTSPANVDGDATLVGRSLIDEIMSKGKCSTYEELCDAVRPYWHSLRKPNGERYAYSSHSQAVLDCLRNRSEWAHLIDRGPKTNASKRRRKLDSETPVMELEHENSGNPHRDDFPKGKRNVRKRRLLEQRLGGVKDAKNTRSQGNLSDDDPAALSHSSNEETECHLSDDNGADACSLSSERRIAELQISYIELLVSQIGRRFGDIDLRNVVLSPMMVADIGGLVAAVNNYGGLVVADLYKFNYASLFYQIKHLNFAICIFRIFYIYFLSNQTALKKCDFPSVLIVNYTNNRISNFKFTISMVEFETPNHKKEINRI</sequence>
<evidence type="ECO:0000256" key="1">
    <source>
        <dbReference type="ARBA" id="ARBA00004123"/>
    </source>
</evidence>
<dbReference type="InterPro" id="IPR019786">
    <property type="entry name" value="Zinc_finger_PHD-type_CS"/>
</dbReference>
<dbReference type="InterPro" id="IPR011011">
    <property type="entry name" value="Znf_FYVE_PHD"/>
</dbReference>
<evidence type="ECO:0000256" key="6">
    <source>
        <dbReference type="SAM" id="MobiDB-lite"/>
    </source>
</evidence>
<gene>
    <name evidence="8" type="ORF">IEQ34_023027</name>
</gene>
<feature type="region of interest" description="Disordered" evidence="6">
    <location>
        <begin position="843"/>
        <end position="962"/>
    </location>
</feature>
<evidence type="ECO:0000256" key="3">
    <source>
        <dbReference type="ARBA" id="ARBA00022771"/>
    </source>
</evidence>
<feature type="compositionally biased region" description="Polar residues" evidence="6">
    <location>
        <begin position="756"/>
        <end position="773"/>
    </location>
</feature>
<reference evidence="8 9" key="1">
    <citation type="journal article" date="2021" name="Hortic Res">
        <title>Chromosome-scale assembly of the Dendrobium chrysotoxum genome enhances the understanding of orchid evolution.</title>
        <authorList>
            <person name="Zhang Y."/>
            <person name="Zhang G.Q."/>
            <person name="Zhang D."/>
            <person name="Liu X.D."/>
            <person name="Xu X.Y."/>
            <person name="Sun W.H."/>
            <person name="Yu X."/>
            <person name="Zhu X."/>
            <person name="Wang Z.W."/>
            <person name="Zhao X."/>
            <person name="Zhong W.Y."/>
            <person name="Chen H."/>
            <person name="Yin W.L."/>
            <person name="Huang T."/>
            <person name="Niu S.C."/>
            <person name="Liu Z.J."/>
        </authorList>
    </citation>
    <scope>NUCLEOTIDE SEQUENCE [LARGE SCALE GENOMIC DNA]</scope>
    <source>
        <strain evidence="8">Lindl</strain>
    </source>
</reference>
<feature type="compositionally biased region" description="Polar residues" evidence="6">
    <location>
        <begin position="722"/>
        <end position="737"/>
    </location>
</feature>
<keyword evidence="4" id="KW-0862">Zinc</keyword>
<dbReference type="Gene3D" id="3.30.40.10">
    <property type="entry name" value="Zinc/RING finger domain, C3HC4 (zinc finger)"/>
    <property type="match status" value="1"/>
</dbReference>
<name>A0AAV7G0P3_DENCH</name>
<feature type="region of interest" description="Disordered" evidence="6">
    <location>
        <begin position="722"/>
        <end position="784"/>
    </location>
</feature>
<evidence type="ECO:0000313" key="8">
    <source>
        <dbReference type="EMBL" id="KAH0449227.1"/>
    </source>
</evidence>
<keyword evidence="5" id="KW-0539">Nucleus</keyword>
<feature type="compositionally biased region" description="Basic and acidic residues" evidence="6">
    <location>
        <begin position="1052"/>
        <end position="1068"/>
    </location>
</feature>
<proteinExistence type="predicted"/>
<dbReference type="PANTHER" id="PTHR14571:SF9">
    <property type="entry name" value="HISTONE-LYSINE N-METHYLTRANSFERASE SET-26-RELATED"/>
    <property type="match status" value="1"/>
</dbReference>
<keyword evidence="9" id="KW-1185">Reference proteome</keyword>
<feature type="compositionally biased region" description="Polar residues" evidence="6">
    <location>
        <begin position="922"/>
        <end position="936"/>
    </location>
</feature>
<feature type="compositionally biased region" description="Low complexity" evidence="6">
    <location>
        <begin position="738"/>
        <end position="755"/>
    </location>
</feature>
<keyword evidence="2" id="KW-0479">Metal-binding</keyword>
<comment type="subcellular location">
    <subcellularLocation>
        <location evidence="1">Nucleus</location>
    </subcellularLocation>
</comment>
<evidence type="ECO:0000259" key="7">
    <source>
        <dbReference type="Pfam" id="PF24659"/>
    </source>
</evidence>
<evidence type="ECO:0000313" key="9">
    <source>
        <dbReference type="Proteomes" id="UP000775213"/>
    </source>
</evidence>
<evidence type="ECO:0000256" key="4">
    <source>
        <dbReference type="ARBA" id="ARBA00022833"/>
    </source>
</evidence>
<feature type="region of interest" description="Disordered" evidence="6">
    <location>
        <begin position="668"/>
        <end position="687"/>
    </location>
</feature>
<accession>A0AAV7G0P3</accession>
<keyword evidence="3" id="KW-0863">Zinc-finger</keyword>
<dbReference type="PANTHER" id="PTHR14571">
    <property type="entry name" value="HISTONE-LYSINE N-METHYLTRANSFERASE SET-26-RELATED"/>
    <property type="match status" value="1"/>
</dbReference>
<protein>
    <recommendedName>
        <fullName evidence="7">DUF7648 domain-containing protein</fullName>
    </recommendedName>
</protein>
<evidence type="ECO:0000256" key="5">
    <source>
        <dbReference type="ARBA" id="ARBA00023242"/>
    </source>
</evidence>
<dbReference type="Pfam" id="PF24659">
    <property type="entry name" value="DUF7648"/>
    <property type="match status" value="1"/>
</dbReference>
<dbReference type="PROSITE" id="PS01359">
    <property type="entry name" value="ZF_PHD_1"/>
    <property type="match status" value="1"/>
</dbReference>
<dbReference type="Proteomes" id="UP000775213">
    <property type="component" value="Unassembled WGS sequence"/>
</dbReference>
<dbReference type="EMBL" id="JAGFBR010000019">
    <property type="protein sequence ID" value="KAH0449227.1"/>
    <property type="molecule type" value="Genomic_DNA"/>
</dbReference>
<dbReference type="InterPro" id="IPR013083">
    <property type="entry name" value="Znf_RING/FYVE/PHD"/>
</dbReference>
<feature type="compositionally biased region" description="Polar residues" evidence="6">
    <location>
        <begin position="949"/>
        <end position="958"/>
    </location>
</feature>
<feature type="compositionally biased region" description="Basic and acidic residues" evidence="6">
    <location>
        <begin position="872"/>
        <end position="901"/>
    </location>
</feature>